<dbReference type="RefSeq" id="WP_038278761.1">
    <property type="nucleotide sequence ID" value="NZ_JPME01000008.1"/>
</dbReference>
<organism evidence="2 3">
    <name type="scientific">Lacrimispora celerecrescens</name>
    <dbReference type="NCBI Taxonomy" id="29354"/>
    <lineage>
        <taxon>Bacteria</taxon>
        <taxon>Bacillati</taxon>
        <taxon>Bacillota</taxon>
        <taxon>Clostridia</taxon>
        <taxon>Lachnospirales</taxon>
        <taxon>Lachnospiraceae</taxon>
        <taxon>Lacrimispora</taxon>
    </lineage>
</organism>
<dbReference type="EMBL" id="JPME01000008">
    <property type="protein sequence ID" value="KEZ90834.1"/>
    <property type="molecule type" value="Genomic_DNA"/>
</dbReference>
<protein>
    <submittedName>
        <fullName evidence="2">Uncharacterized protein</fullName>
    </submittedName>
</protein>
<feature type="transmembrane region" description="Helical" evidence="1">
    <location>
        <begin position="42"/>
        <end position="62"/>
    </location>
</feature>
<dbReference type="AlphaFoldDB" id="A0A084JPF0"/>
<reference evidence="2 3" key="1">
    <citation type="submission" date="2014-07" db="EMBL/GenBank/DDBJ databases">
        <title>Draft genome of Clostridium celerecrescens 152B isolated from sediments associated with methane hydrate from Krishna Godavari basin.</title>
        <authorList>
            <person name="Honkalas V.S."/>
            <person name="Dabir A.P."/>
            <person name="Arora P."/>
            <person name="Dhakephalkar P.K."/>
        </authorList>
    </citation>
    <scope>NUCLEOTIDE SEQUENCE [LARGE SCALE GENOMIC DNA]</scope>
    <source>
        <strain evidence="2 3">152B</strain>
    </source>
</reference>
<keyword evidence="3" id="KW-1185">Reference proteome</keyword>
<evidence type="ECO:0000313" key="3">
    <source>
        <dbReference type="Proteomes" id="UP000028525"/>
    </source>
</evidence>
<dbReference type="OrthoDB" id="1929328at2"/>
<accession>A0A084JPF0</accession>
<keyword evidence="1" id="KW-0812">Transmembrane</keyword>
<keyword evidence="1" id="KW-0472">Membrane</keyword>
<name>A0A084JPF0_9FIRM</name>
<dbReference type="Proteomes" id="UP000028525">
    <property type="component" value="Unassembled WGS sequence"/>
</dbReference>
<sequence length="98" mass="11468">MRKMDEMESMINQVGIKWSWAFLVFSLVIWGVFNYVKSQQTSLPFILFGLQFLVYFFVTSIEKIKVDDNSGKKQILISFGVIFMLIFFGAILYFTIGR</sequence>
<gene>
    <name evidence="2" type="ORF">IO98_05425</name>
</gene>
<feature type="transmembrane region" description="Helical" evidence="1">
    <location>
        <begin position="74"/>
        <end position="96"/>
    </location>
</feature>
<dbReference type="STRING" id="29354.IO98_05425"/>
<evidence type="ECO:0000256" key="1">
    <source>
        <dbReference type="SAM" id="Phobius"/>
    </source>
</evidence>
<evidence type="ECO:0000313" key="2">
    <source>
        <dbReference type="EMBL" id="KEZ90834.1"/>
    </source>
</evidence>
<feature type="transmembrane region" description="Helical" evidence="1">
    <location>
        <begin position="20"/>
        <end position="36"/>
    </location>
</feature>
<proteinExistence type="predicted"/>
<keyword evidence="1" id="KW-1133">Transmembrane helix</keyword>
<comment type="caution">
    <text evidence="2">The sequence shown here is derived from an EMBL/GenBank/DDBJ whole genome shotgun (WGS) entry which is preliminary data.</text>
</comment>